<feature type="region of interest" description="Disordered" evidence="2">
    <location>
        <begin position="115"/>
        <end position="137"/>
    </location>
</feature>
<organism evidence="3 4">
    <name type="scientific">Scyliorhinus torazame</name>
    <name type="common">Cloudy catshark</name>
    <name type="synonym">Catulus torazame</name>
    <dbReference type="NCBI Taxonomy" id="75743"/>
    <lineage>
        <taxon>Eukaryota</taxon>
        <taxon>Metazoa</taxon>
        <taxon>Chordata</taxon>
        <taxon>Craniata</taxon>
        <taxon>Vertebrata</taxon>
        <taxon>Chondrichthyes</taxon>
        <taxon>Elasmobranchii</taxon>
        <taxon>Galeomorphii</taxon>
        <taxon>Galeoidea</taxon>
        <taxon>Carcharhiniformes</taxon>
        <taxon>Scyliorhinidae</taxon>
        <taxon>Scyliorhinus</taxon>
    </lineage>
</organism>
<proteinExistence type="predicted"/>
<gene>
    <name evidence="3" type="ORF">scyTo_0014957</name>
</gene>
<sequence>MKKLKKELSILKLMEGVASEGSGSQATSKTQEVLLLEKNRSLQSENATLHITNSDISDPIPALDLGQQLQFLHLQDIETENQKLRDTLEECNKEFAEVTNHEVTVKALKEKINENEQTKAESHALGKEQKLRNDFTEKERTLQETRNIFGSKFAEADHKVQVV</sequence>
<dbReference type="EMBL" id="BFAA01008250">
    <property type="protein sequence ID" value="GCB66128.1"/>
    <property type="molecule type" value="Genomic_DNA"/>
</dbReference>
<evidence type="ECO:0000313" key="3">
    <source>
        <dbReference type="EMBL" id="GCB66128.1"/>
    </source>
</evidence>
<comment type="caution">
    <text evidence="3">The sequence shown here is derived from an EMBL/GenBank/DDBJ whole genome shotgun (WGS) entry which is preliminary data.</text>
</comment>
<dbReference type="AlphaFoldDB" id="A0A401NZ12"/>
<dbReference type="PANTHER" id="PTHR14043">
    <property type="entry name" value="CCAAT DISPLACEMENT PROTEIN-RELATED"/>
    <property type="match status" value="1"/>
</dbReference>
<keyword evidence="1" id="KW-0175">Coiled coil</keyword>
<evidence type="ECO:0000256" key="2">
    <source>
        <dbReference type="SAM" id="MobiDB-lite"/>
    </source>
</evidence>
<dbReference type="GO" id="GO:0000977">
    <property type="term" value="F:RNA polymerase II transcription regulatory region sequence-specific DNA binding"/>
    <property type="evidence" value="ECO:0007669"/>
    <property type="project" value="TreeGrafter"/>
</dbReference>
<dbReference type="Proteomes" id="UP000288216">
    <property type="component" value="Unassembled WGS sequence"/>
</dbReference>
<name>A0A401NZ12_SCYTO</name>
<dbReference type="PANTHER" id="PTHR14043:SF4">
    <property type="entry name" value="HOMEOBOX PROTEIN CUT-LIKE 1"/>
    <property type="match status" value="1"/>
</dbReference>
<dbReference type="GO" id="GO:0005634">
    <property type="term" value="C:nucleus"/>
    <property type="evidence" value="ECO:0007669"/>
    <property type="project" value="TreeGrafter"/>
</dbReference>
<accession>A0A401NZ12</accession>
<dbReference type="GO" id="GO:0000981">
    <property type="term" value="F:DNA-binding transcription factor activity, RNA polymerase II-specific"/>
    <property type="evidence" value="ECO:0007669"/>
    <property type="project" value="TreeGrafter"/>
</dbReference>
<evidence type="ECO:0000313" key="4">
    <source>
        <dbReference type="Proteomes" id="UP000288216"/>
    </source>
</evidence>
<dbReference type="OrthoDB" id="10257567at2759"/>
<protein>
    <submittedName>
        <fullName evidence="3">Uncharacterized protein</fullName>
    </submittedName>
</protein>
<keyword evidence="4" id="KW-1185">Reference proteome</keyword>
<evidence type="ECO:0000256" key="1">
    <source>
        <dbReference type="ARBA" id="ARBA00023054"/>
    </source>
</evidence>
<reference evidence="3 4" key="1">
    <citation type="journal article" date="2018" name="Nat. Ecol. Evol.">
        <title>Shark genomes provide insights into elasmobranch evolution and the origin of vertebrates.</title>
        <authorList>
            <person name="Hara Y"/>
            <person name="Yamaguchi K"/>
            <person name="Onimaru K"/>
            <person name="Kadota M"/>
            <person name="Koyanagi M"/>
            <person name="Keeley SD"/>
            <person name="Tatsumi K"/>
            <person name="Tanaka K"/>
            <person name="Motone F"/>
            <person name="Kageyama Y"/>
            <person name="Nozu R"/>
            <person name="Adachi N"/>
            <person name="Nishimura O"/>
            <person name="Nakagawa R"/>
            <person name="Tanegashima C"/>
            <person name="Kiyatake I"/>
            <person name="Matsumoto R"/>
            <person name="Murakumo K"/>
            <person name="Nishida K"/>
            <person name="Terakita A"/>
            <person name="Kuratani S"/>
            <person name="Sato K"/>
            <person name="Hyodo S Kuraku.S."/>
        </authorList>
    </citation>
    <scope>NUCLEOTIDE SEQUENCE [LARGE SCALE GENOMIC DNA]</scope>
</reference>